<sequence length="105" mass="12252">MRRYIERSIRMRSAPALVQPDRGSWIAIFVVLVMDALEQNVRPQEEAGDTIQHQGLQFLLESRSRVVDLFFRNFLNLQSVWDTTSTRQTSTQIFKKFGKSKSYAL</sequence>
<dbReference type="Proteomes" id="UP000826195">
    <property type="component" value="Unassembled WGS sequence"/>
</dbReference>
<dbReference type="AlphaFoldDB" id="A0AAV7IRF1"/>
<comment type="caution">
    <text evidence="1">The sequence shown here is derived from an EMBL/GenBank/DDBJ whole genome shotgun (WGS) entry which is preliminary data.</text>
</comment>
<reference evidence="1 2" key="1">
    <citation type="journal article" date="2021" name="J. Hered.">
        <title>A chromosome-level genome assembly of the parasitoid wasp, Cotesia glomerata (Hymenoptera: Braconidae).</title>
        <authorList>
            <person name="Pinto B.J."/>
            <person name="Weis J.J."/>
            <person name="Gamble T."/>
            <person name="Ode P.J."/>
            <person name="Paul R."/>
            <person name="Zaspel J.M."/>
        </authorList>
    </citation>
    <scope>NUCLEOTIDE SEQUENCE [LARGE SCALE GENOMIC DNA]</scope>
    <source>
        <strain evidence="1">CgM1</strain>
    </source>
</reference>
<protein>
    <submittedName>
        <fullName evidence="1">Uncharacterized protein</fullName>
    </submittedName>
</protein>
<name>A0AAV7IRF1_COTGL</name>
<evidence type="ECO:0000313" key="2">
    <source>
        <dbReference type="Proteomes" id="UP000826195"/>
    </source>
</evidence>
<organism evidence="1 2">
    <name type="scientific">Cotesia glomerata</name>
    <name type="common">Lepidopteran parasitic wasp</name>
    <name type="synonym">Apanteles glomeratus</name>
    <dbReference type="NCBI Taxonomy" id="32391"/>
    <lineage>
        <taxon>Eukaryota</taxon>
        <taxon>Metazoa</taxon>
        <taxon>Ecdysozoa</taxon>
        <taxon>Arthropoda</taxon>
        <taxon>Hexapoda</taxon>
        <taxon>Insecta</taxon>
        <taxon>Pterygota</taxon>
        <taxon>Neoptera</taxon>
        <taxon>Endopterygota</taxon>
        <taxon>Hymenoptera</taxon>
        <taxon>Apocrita</taxon>
        <taxon>Ichneumonoidea</taxon>
        <taxon>Braconidae</taxon>
        <taxon>Microgastrinae</taxon>
        <taxon>Cotesia</taxon>
    </lineage>
</organism>
<proteinExistence type="predicted"/>
<dbReference type="EMBL" id="JAHXZJ010001119">
    <property type="protein sequence ID" value="KAH0555474.1"/>
    <property type="molecule type" value="Genomic_DNA"/>
</dbReference>
<gene>
    <name evidence="1" type="ORF">KQX54_019201</name>
</gene>
<accession>A0AAV7IRF1</accession>
<evidence type="ECO:0000313" key="1">
    <source>
        <dbReference type="EMBL" id="KAH0555474.1"/>
    </source>
</evidence>
<keyword evidence="2" id="KW-1185">Reference proteome</keyword>